<feature type="region of interest" description="Disordered" evidence="1">
    <location>
        <begin position="1"/>
        <end position="102"/>
    </location>
</feature>
<keyword evidence="4" id="KW-1185">Reference proteome</keyword>
<accession>A0A975IPB1</accession>
<evidence type="ECO:0000256" key="1">
    <source>
        <dbReference type="SAM" id="MobiDB-lite"/>
    </source>
</evidence>
<feature type="compositionally biased region" description="Low complexity" evidence="1">
    <location>
        <begin position="80"/>
        <end position="102"/>
    </location>
</feature>
<evidence type="ECO:0000256" key="2">
    <source>
        <dbReference type="SAM" id="Phobius"/>
    </source>
</evidence>
<keyword evidence="2" id="KW-0472">Membrane</keyword>
<dbReference type="AlphaFoldDB" id="A0A975IPB1"/>
<proteinExistence type="predicted"/>
<gene>
    <name evidence="3" type="ORF">G127AT_04345</name>
</gene>
<evidence type="ECO:0000313" key="4">
    <source>
        <dbReference type="Proteomes" id="UP000671914"/>
    </source>
</evidence>
<keyword evidence="2" id="KW-0812">Transmembrane</keyword>
<dbReference type="KEGG" id="aarc:G127AT_04345"/>
<dbReference type="EMBL" id="CP071696">
    <property type="protein sequence ID" value="QTX05452.1"/>
    <property type="molecule type" value="Genomic_DNA"/>
</dbReference>
<keyword evidence="2" id="KW-1133">Transmembrane helix</keyword>
<name>A0A975IPB1_9MICO</name>
<feature type="transmembrane region" description="Helical" evidence="2">
    <location>
        <begin position="145"/>
        <end position="161"/>
    </location>
</feature>
<dbReference type="Proteomes" id="UP000671914">
    <property type="component" value="Chromosome"/>
</dbReference>
<feature type="compositionally biased region" description="Low complexity" evidence="1">
    <location>
        <begin position="16"/>
        <end position="31"/>
    </location>
</feature>
<sequence length="214" mass="21508">MSDPKNPEGLPDDAEQAAAGAVPPAASDPDVPSVPEPPAAPEPPQAPPAPPAPPAPEPPQYAAPAAPEPPAAPTPPPSYGAPAAPSQSSSQQGYGQTPPGYGAADYSGYSQAPAQKSPVLSIISLIAGIVGIVGGGIVLIPIVGAILQLFIPAAAVVLGFLGKKKEPQAKGMWLTGIILGFIGILIALAALVFWIVVIGVAANDPNMYQFDYDY</sequence>
<organism evidence="3 4">
    <name type="scientific">Agromyces archimandritae</name>
    <dbReference type="NCBI Taxonomy" id="2781962"/>
    <lineage>
        <taxon>Bacteria</taxon>
        <taxon>Bacillati</taxon>
        <taxon>Actinomycetota</taxon>
        <taxon>Actinomycetes</taxon>
        <taxon>Micrococcales</taxon>
        <taxon>Microbacteriaceae</taxon>
        <taxon>Agromyces</taxon>
    </lineage>
</organism>
<reference evidence="3" key="1">
    <citation type="submission" date="2021-03" db="EMBL/GenBank/DDBJ databases">
        <title>Agromyces archimandritus sp. nov., isolated from the cockroach Archimandrita tessellata.</title>
        <authorList>
            <person name="Guzman J."/>
            <person name="Ortuzar M."/>
            <person name="Poehlein A."/>
            <person name="Daniel R."/>
            <person name="Trujillo M."/>
            <person name="Vilcinskas A."/>
        </authorList>
    </citation>
    <scope>NUCLEOTIDE SEQUENCE</scope>
    <source>
        <strain evidence="3">G127AT</strain>
    </source>
</reference>
<protein>
    <recommendedName>
        <fullName evidence="5">DUF4190 domain-containing protein</fullName>
    </recommendedName>
</protein>
<feature type="transmembrane region" description="Helical" evidence="2">
    <location>
        <begin position="119"/>
        <end position="139"/>
    </location>
</feature>
<dbReference type="RefSeq" id="WP_210900305.1">
    <property type="nucleotide sequence ID" value="NZ_CP071696.1"/>
</dbReference>
<feature type="transmembrane region" description="Helical" evidence="2">
    <location>
        <begin position="173"/>
        <end position="202"/>
    </location>
</feature>
<evidence type="ECO:0000313" key="3">
    <source>
        <dbReference type="EMBL" id="QTX05452.1"/>
    </source>
</evidence>
<feature type="compositionally biased region" description="Pro residues" evidence="1">
    <location>
        <begin position="32"/>
        <end position="79"/>
    </location>
</feature>
<evidence type="ECO:0008006" key="5">
    <source>
        <dbReference type="Google" id="ProtNLM"/>
    </source>
</evidence>